<dbReference type="OrthoDB" id="9781958at2"/>
<dbReference type="Proteomes" id="UP000190935">
    <property type="component" value="Chromosome I"/>
</dbReference>
<dbReference type="GeneID" id="95350480"/>
<proteinExistence type="predicted"/>
<dbReference type="PATRIC" id="fig|89059.3.peg.1691"/>
<dbReference type="EMBL" id="JQBK01000005">
    <property type="protein sequence ID" value="KRN87284.1"/>
    <property type="molecule type" value="Genomic_DNA"/>
</dbReference>
<dbReference type="KEGG" id="laca:LAC1533_0074"/>
<evidence type="ECO:0000313" key="4">
    <source>
        <dbReference type="Proteomes" id="UP000190935"/>
    </source>
</evidence>
<gene>
    <name evidence="1" type="ORF">IV43_GL001584</name>
    <name evidence="2" type="ORF">LAC1533_0074</name>
</gene>
<protein>
    <submittedName>
        <fullName evidence="1">Uncharacterized protein</fullName>
    </submittedName>
</protein>
<dbReference type="RefSeq" id="WP_029605055.1">
    <property type="nucleotide sequence ID" value="NZ_JQBK01000005.1"/>
</dbReference>
<reference evidence="4" key="3">
    <citation type="submission" date="2016-11" db="EMBL/GenBank/DDBJ databases">
        <authorList>
            <person name="Papadimitriou K."/>
        </authorList>
    </citation>
    <scope>NUCLEOTIDE SEQUENCE [LARGE SCALE GENOMIC DNA]</scope>
    <source>
        <strain evidence="4">ACA-DC 1533</strain>
    </source>
</reference>
<evidence type="ECO:0000313" key="1">
    <source>
        <dbReference type="EMBL" id="KRN87284.1"/>
    </source>
</evidence>
<reference evidence="2" key="2">
    <citation type="submission" date="2016-11" db="EMBL/GenBank/DDBJ databases">
        <authorList>
            <person name="Jaros S."/>
            <person name="Januszkiewicz K."/>
            <person name="Wedrychowicz H."/>
        </authorList>
    </citation>
    <scope>NUCLEOTIDE SEQUENCE [LARGE SCALE GENOMIC DNA]</scope>
    <source>
        <strain evidence="2">ACA-DC 1533</strain>
    </source>
</reference>
<dbReference type="Proteomes" id="UP000051491">
    <property type="component" value="Unassembled WGS sequence"/>
</dbReference>
<name>A0A0R2KLJ4_9LACO</name>
<reference evidence="1 3" key="1">
    <citation type="journal article" date="2015" name="Genome Announc.">
        <title>Expanding the biotechnology potential of lactobacilli through comparative genomics of 213 strains and associated genera.</title>
        <authorList>
            <person name="Sun Z."/>
            <person name="Harris H.M."/>
            <person name="McCann A."/>
            <person name="Guo C."/>
            <person name="Argimon S."/>
            <person name="Zhang W."/>
            <person name="Yang X."/>
            <person name="Jeffery I.B."/>
            <person name="Cooney J.C."/>
            <person name="Kagawa T.F."/>
            <person name="Liu W."/>
            <person name="Song Y."/>
            <person name="Salvetti E."/>
            <person name="Wrobel A."/>
            <person name="Rasinkangas P."/>
            <person name="Parkhill J."/>
            <person name="Rea M.C."/>
            <person name="O'Sullivan O."/>
            <person name="Ritari J."/>
            <person name="Douillard F.P."/>
            <person name="Paul Ross R."/>
            <person name="Yang R."/>
            <person name="Briner A.E."/>
            <person name="Felis G.E."/>
            <person name="de Vos W.M."/>
            <person name="Barrangou R."/>
            <person name="Klaenhammer T.R."/>
            <person name="Caufield P.W."/>
            <person name="Cui Y."/>
            <person name="Zhang H."/>
            <person name="O'Toole P.W."/>
        </authorList>
    </citation>
    <scope>NUCLEOTIDE SEQUENCE [LARGE SCALE GENOMIC DNA]</scope>
    <source>
        <strain evidence="1 3">DSM 15353</strain>
    </source>
</reference>
<dbReference type="AlphaFoldDB" id="A0A0R2KLJ4"/>
<accession>A0A0R2KLJ4</accession>
<evidence type="ECO:0000313" key="2">
    <source>
        <dbReference type="EMBL" id="SFV39494.1"/>
    </source>
</evidence>
<evidence type="ECO:0000313" key="3">
    <source>
        <dbReference type="Proteomes" id="UP000051491"/>
    </source>
</evidence>
<dbReference type="EMBL" id="LT630287">
    <property type="protein sequence ID" value="SFV39494.1"/>
    <property type="molecule type" value="Genomic_DNA"/>
</dbReference>
<sequence>MDDVNTFFSTARFKVKLTSGEIEYIIPNKLQVGSGAELVKFDWKLSSGFWLSNNNLLLK</sequence>
<organism evidence="1 3">
    <name type="scientific">Ligilactobacillus acidipiscis</name>
    <dbReference type="NCBI Taxonomy" id="89059"/>
    <lineage>
        <taxon>Bacteria</taxon>
        <taxon>Bacillati</taxon>
        <taxon>Bacillota</taxon>
        <taxon>Bacilli</taxon>
        <taxon>Lactobacillales</taxon>
        <taxon>Lactobacillaceae</taxon>
        <taxon>Ligilactobacillus</taxon>
    </lineage>
</organism>